<keyword evidence="2" id="KW-1185">Reference proteome</keyword>
<accession>A0A918HTB8</accession>
<dbReference type="InterPro" id="IPR052171">
    <property type="entry name" value="NHEJ_LigD"/>
</dbReference>
<evidence type="ECO:0008006" key="3">
    <source>
        <dbReference type="Google" id="ProtNLM"/>
    </source>
</evidence>
<dbReference type="EMBL" id="BMTP01000002">
    <property type="protein sequence ID" value="GGU23817.1"/>
    <property type="molecule type" value="Genomic_DNA"/>
</dbReference>
<dbReference type="Proteomes" id="UP000636661">
    <property type="component" value="Unassembled WGS sequence"/>
</dbReference>
<dbReference type="PANTHER" id="PTHR42705:SF2">
    <property type="entry name" value="BIFUNCTIONAL NON-HOMOLOGOUS END JOINING PROTEIN LIGD"/>
    <property type="match status" value="1"/>
</dbReference>
<organism evidence="1 2">
    <name type="scientific">Streptomyces lavendofoliae</name>
    <dbReference type="NCBI Taxonomy" id="67314"/>
    <lineage>
        <taxon>Bacteria</taxon>
        <taxon>Bacillati</taxon>
        <taxon>Actinomycetota</taxon>
        <taxon>Actinomycetes</taxon>
        <taxon>Kitasatosporales</taxon>
        <taxon>Streptomycetaceae</taxon>
        <taxon>Streptomyces</taxon>
    </lineage>
</organism>
<dbReference type="Gene3D" id="3.90.920.10">
    <property type="entry name" value="DNA primase, PRIM domain"/>
    <property type="match status" value="1"/>
</dbReference>
<name>A0A918HTB8_9ACTN</name>
<protein>
    <recommendedName>
        <fullName evidence="3">ATP-dependent DNA ligase</fullName>
    </recommendedName>
</protein>
<evidence type="ECO:0000313" key="2">
    <source>
        <dbReference type="Proteomes" id="UP000636661"/>
    </source>
</evidence>
<dbReference type="PANTHER" id="PTHR42705">
    <property type="entry name" value="BIFUNCTIONAL NON-HOMOLOGOUS END JOINING PROTEIN LIGD"/>
    <property type="match status" value="1"/>
</dbReference>
<gene>
    <name evidence="1" type="ORF">GCM10010274_07830</name>
</gene>
<dbReference type="AlphaFoldDB" id="A0A918HTB8"/>
<proteinExistence type="predicted"/>
<comment type="caution">
    <text evidence="1">The sequence shown here is derived from an EMBL/GenBank/DDBJ whole genome shotgun (WGS) entry which is preliminary data.</text>
</comment>
<sequence>MSTSTARAVRAGRRTVDIHRPDKVLFPGVGITEADLADYHRSVEPHVLPHLRGRPLMLERRAVGPYSVRARPGGPVATPLR</sequence>
<evidence type="ECO:0000313" key="1">
    <source>
        <dbReference type="EMBL" id="GGU23817.1"/>
    </source>
</evidence>
<reference evidence="1" key="2">
    <citation type="submission" date="2020-09" db="EMBL/GenBank/DDBJ databases">
        <authorList>
            <person name="Sun Q."/>
            <person name="Ohkuma M."/>
        </authorList>
    </citation>
    <scope>NUCLEOTIDE SEQUENCE</scope>
    <source>
        <strain evidence="1">JCM 4391</strain>
    </source>
</reference>
<reference evidence="1" key="1">
    <citation type="journal article" date="2014" name="Int. J. Syst. Evol. Microbiol.">
        <title>Complete genome sequence of Corynebacterium casei LMG S-19264T (=DSM 44701T), isolated from a smear-ripened cheese.</title>
        <authorList>
            <consortium name="US DOE Joint Genome Institute (JGI-PGF)"/>
            <person name="Walter F."/>
            <person name="Albersmeier A."/>
            <person name="Kalinowski J."/>
            <person name="Ruckert C."/>
        </authorList>
    </citation>
    <scope>NUCLEOTIDE SEQUENCE</scope>
    <source>
        <strain evidence="1">JCM 4391</strain>
    </source>
</reference>